<proteinExistence type="predicted"/>
<accession>A0A564ZM26</accession>
<protein>
    <submittedName>
        <fullName evidence="1">Uncharacterized protein</fullName>
    </submittedName>
</protein>
<sequence length="196" mass="21141">MKWLADNGPTILVFVGAILGAAGVLWSSVQSAEKDREIARLNAEIQSQITGGDSFCYVRTTSVKPGGDPVIVVIHKGKFPLYDVQIRIWEPAQLKSFSYDELMRSSTILNLGNLSPGVVALQGPYKLNGRSEVALAAQITARNGSFQQTLLVKKVKGEWLSAVKVSKLVDESGKGPLLEEADNGFPRGTDGAIAWK</sequence>
<keyword evidence="2" id="KW-1185">Reference proteome</keyword>
<organism evidence="1 2">
    <name type="scientific">Candidatus Methylomirabilis lanthanidiphila</name>
    <dbReference type="NCBI Taxonomy" id="2211376"/>
    <lineage>
        <taxon>Bacteria</taxon>
        <taxon>Candidatus Methylomirabilota</taxon>
        <taxon>Candidatus Methylomirabilia</taxon>
        <taxon>Candidatus Methylomirabilales</taxon>
        <taxon>Candidatus Methylomirabilaceae</taxon>
        <taxon>Candidatus Methylomirabilis</taxon>
    </lineage>
</organism>
<dbReference type="EMBL" id="CABIKM010000037">
    <property type="protein sequence ID" value="VUZ85907.1"/>
    <property type="molecule type" value="Genomic_DNA"/>
</dbReference>
<gene>
    <name evidence="1" type="ORF">MELA_02294</name>
</gene>
<evidence type="ECO:0000313" key="2">
    <source>
        <dbReference type="Proteomes" id="UP000334340"/>
    </source>
</evidence>
<name>A0A564ZM26_9BACT</name>
<reference evidence="1 2" key="1">
    <citation type="submission" date="2019-07" db="EMBL/GenBank/DDBJ databases">
        <authorList>
            <person name="Cremers G."/>
        </authorList>
    </citation>
    <scope>NUCLEOTIDE SEQUENCE [LARGE SCALE GENOMIC DNA]</scope>
</reference>
<evidence type="ECO:0000313" key="1">
    <source>
        <dbReference type="EMBL" id="VUZ85907.1"/>
    </source>
</evidence>
<dbReference type="AlphaFoldDB" id="A0A564ZM26"/>
<dbReference type="Proteomes" id="UP000334340">
    <property type="component" value="Unassembled WGS sequence"/>
</dbReference>